<dbReference type="InterPro" id="IPR024932">
    <property type="entry name" value="ApbE"/>
</dbReference>
<dbReference type="PROSITE" id="PS51318">
    <property type="entry name" value="TAT"/>
    <property type="match status" value="1"/>
</dbReference>
<evidence type="ECO:0000256" key="4">
    <source>
        <dbReference type="ARBA" id="ARBA00022679"/>
    </source>
</evidence>
<dbReference type="InterPro" id="IPR003374">
    <property type="entry name" value="ApbE-like_sf"/>
</dbReference>
<dbReference type="Proteomes" id="UP001154240">
    <property type="component" value="Unassembled WGS sequence"/>
</dbReference>
<comment type="catalytic activity">
    <reaction evidence="10 11">
        <text>L-threonyl-[protein] + FAD = FMN-L-threonyl-[protein] + AMP + H(+)</text>
        <dbReference type="Rhea" id="RHEA:36847"/>
        <dbReference type="Rhea" id="RHEA-COMP:11060"/>
        <dbReference type="Rhea" id="RHEA-COMP:11061"/>
        <dbReference type="ChEBI" id="CHEBI:15378"/>
        <dbReference type="ChEBI" id="CHEBI:30013"/>
        <dbReference type="ChEBI" id="CHEBI:57692"/>
        <dbReference type="ChEBI" id="CHEBI:74257"/>
        <dbReference type="ChEBI" id="CHEBI:456215"/>
        <dbReference type="EC" id="2.7.1.180"/>
    </reaction>
</comment>
<keyword evidence="4 11" id="KW-0808">Transferase</keyword>
<comment type="cofactor">
    <cofactor evidence="12">
        <name>Mg(2+)</name>
        <dbReference type="ChEBI" id="CHEBI:18420"/>
    </cofactor>
    <cofactor evidence="12">
        <name>Mn(2+)</name>
        <dbReference type="ChEBI" id="CHEBI:29035"/>
    </cofactor>
    <text evidence="12">Magnesium. Can also use manganese.</text>
</comment>
<evidence type="ECO:0000256" key="2">
    <source>
        <dbReference type="ARBA" id="ARBA00016337"/>
    </source>
</evidence>
<protein>
    <recommendedName>
        <fullName evidence="2 11">FAD:protein FMN transferase</fullName>
        <ecNumber evidence="1 11">2.7.1.180</ecNumber>
    </recommendedName>
    <alternativeName>
        <fullName evidence="9 11">Flavin transferase</fullName>
    </alternativeName>
</protein>
<proteinExistence type="inferred from homology"/>
<comment type="similarity">
    <text evidence="11">Belongs to the ApbE family.</text>
</comment>
<gene>
    <name evidence="13" type="ORF">OLX77_02160</name>
</gene>
<keyword evidence="8" id="KW-0411">Iron-sulfur</keyword>
<feature type="binding site" evidence="12">
    <location>
        <position position="305"/>
    </location>
    <ligand>
        <name>Mg(2+)</name>
        <dbReference type="ChEBI" id="CHEBI:18420"/>
    </ligand>
</feature>
<keyword evidence="3 11" id="KW-0285">Flavoprotein</keyword>
<evidence type="ECO:0000256" key="10">
    <source>
        <dbReference type="ARBA" id="ARBA00048540"/>
    </source>
</evidence>
<evidence type="ECO:0000256" key="1">
    <source>
        <dbReference type="ARBA" id="ARBA00011955"/>
    </source>
</evidence>
<evidence type="ECO:0000256" key="5">
    <source>
        <dbReference type="ARBA" id="ARBA00022723"/>
    </source>
</evidence>
<dbReference type="AlphaFoldDB" id="A0A9X4MHK0"/>
<dbReference type="EMBL" id="JAPHEH010000001">
    <property type="protein sequence ID" value="MDG4474964.1"/>
    <property type="molecule type" value="Genomic_DNA"/>
</dbReference>
<dbReference type="PIRSF" id="PIRSF006268">
    <property type="entry name" value="ApbE"/>
    <property type="match status" value="1"/>
</dbReference>
<evidence type="ECO:0000256" key="6">
    <source>
        <dbReference type="ARBA" id="ARBA00022827"/>
    </source>
</evidence>
<evidence type="ECO:0000256" key="8">
    <source>
        <dbReference type="ARBA" id="ARBA00023014"/>
    </source>
</evidence>
<comment type="caution">
    <text evidence="13">The sequence shown here is derived from an EMBL/GenBank/DDBJ whole genome shotgun (WGS) entry which is preliminary data.</text>
</comment>
<keyword evidence="7 11" id="KW-0460">Magnesium</keyword>
<dbReference type="GO" id="GO:0016740">
    <property type="term" value="F:transferase activity"/>
    <property type="evidence" value="ECO:0007669"/>
    <property type="project" value="UniProtKB-UniRule"/>
</dbReference>
<evidence type="ECO:0000313" key="13">
    <source>
        <dbReference type="EMBL" id="MDG4474964.1"/>
    </source>
</evidence>
<evidence type="ECO:0000313" key="14">
    <source>
        <dbReference type="Proteomes" id="UP001154240"/>
    </source>
</evidence>
<dbReference type="Pfam" id="PF02424">
    <property type="entry name" value="ApbE"/>
    <property type="match status" value="1"/>
</dbReference>
<dbReference type="PANTHER" id="PTHR30040:SF2">
    <property type="entry name" value="FAD:PROTEIN FMN TRANSFERASE"/>
    <property type="match status" value="1"/>
</dbReference>
<evidence type="ECO:0000256" key="3">
    <source>
        <dbReference type="ARBA" id="ARBA00022630"/>
    </source>
</evidence>
<evidence type="ECO:0000256" key="11">
    <source>
        <dbReference type="PIRNR" id="PIRNR006268"/>
    </source>
</evidence>
<dbReference type="GO" id="GO:0046872">
    <property type="term" value="F:metal ion binding"/>
    <property type="evidence" value="ECO:0007669"/>
    <property type="project" value="UniProtKB-UniRule"/>
</dbReference>
<evidence type="ECO:0000256" key="12">
    <source>
        <dbReference type="PIRSR" id="PIRSR006268-2"/>
    </source>
</evidence>
<keyword evidence="8" id="KW-0408">Iron</keyword>
<dbReference type="EC" id="2.7.1.180" evidence="1 11"/>
<keyword evidence="5 11" id="KW-0479">Metal-binding</keyword>
<dbReference type="RefSeq" id="WP_307631941.1">
    <property type="nucleotide sequence ID" value="NZ_JAPHEH010000001.1"/>
</dbReference>
<name>A0A9X4MHK0_9BACT</name>
<evidence type="ECO:0000256" key="7">
    <source>
        <dbReference type="ARBA" id="ARBA00022842"/>
    </source>
</evidence>
<dbReference type="Gene3D" id="3.10.520.10">
    <property type="entry name" value="ApbE-like domains"/>
    <property type="match status" value="1"/>
</dbReference>
<dbReference type="PANTHER" id="PTHR30040">
    <property type="entry name" value="THIAMINE BIOSYNTHESIS LIPOPROTEIN APBE"/>
    <property type="match status" value="1"/>
</dbReference>
<reference evidence="13" key="1">
    <citation type="journal article" date="2022" name="bioRxiv">
        <title>Thiovibrio frasassiensisgen. nov., sp. nov., an autotrophic, elemental sulfur disproportionating bacterium isolated from sulfidic karst sediment, and proposal of Thiovibrionaceae fam. nov.</title>
        <authorList>
            <person name="Aronson H."/>
            <person name="Thomas C."/>
            <person name="Bhattacharyya M."/>
            <person name="Eckstein S."/>
            <person name="Jensen S."/>
            <person name="Barco R."/>
            <person name="Macalady J."/>
            <person name="Amend J."/>
        </authorList>
    </citation>
    <scope>NUCLEOTIDE SEQUENCE</scope>
    <source>
        <strain evidence="13">RS19-109</strain>
    </source>
</reference>
<dbReference type="InterPro" id="IPR006311">
    <property type="entry name" value="TAT_signal"/>
</dbReference>
<keyword evidence="14" id="KW-1185">Reference proteome</keyword>
<feature type="binding site" evidence="12">
    <location>
        <position position="309"/>
    </location>
    <ligand>
        <name>Mg(2+)</name>
        <dbReference type="ChEBI" id="CHEBI:18420"/>
    </ligand>
</feature>
<sequence length="350" mass="37185">MKNKSTMPHPCNQQRRSLLKLSGLLGLGAATVALLPAARAEAILFGPKEYKVSSTRLSMGSFLSITAIHSSRDEAENAIGLAWEEIDRLGKLLSRHDSSTPVSQLNSTGVLPKAPPELLEVVARSLYHHRTSGGAFDITVKPLIDLYQDRFAAGVKPSEAEISALLPKVGSEHIRFAGGDISFAKQGMGITLDGIAPGYIVDRVSALLVDKGITNHLINCSGDIRTSGTAAKGKPWSVAIQDPAKQKAYPEVLAMGTGAISTSGSYEVFYDREKMFHHIVTPQTGHSPRLATSVTVKGASVMDVDALATGIMVMSPADGIRFADSLPGCECFVVAQDGGFKKSASWNKLA</sequence>
<feature type="binding site" evidence="12">
    <location>
        <position position="194"/>
    </location>
    <ligand>
        <name>Mg(2+)</name>
        <dbReference type="ChEBI" id="CHEBI:18420"/>
    </ligand>
</feature>
<organism evidence="13 14">
    <name type="scientific">Thiovibrio frasassiensis</name>
    <dbReference type="NCBI Taxonomy" id="2984131"/>
    <lineage>
        <taxon>Bacteria</taxon>
        <taxon>Pseudomonadati</taxon>
        <taxon>Thermodesulfobacteriota</taxon>
        <taxon>Desulfobulbia</taxon>
        <taxon>Desulfobulbales</taxon>
        <taxon>Thiovibrionaceae</taxon>
        <taxon>Thiovibrio</taxon>
    </lineage>
</organism>
<dbReference type="GO" id="GO:0051536">
    <property type="term" value="F:iron-sulfur cluster binding"/>
    <property type="evidence" value="ECO:0007669"/>
    <property type="project" value="UniProtKB-KW"/>
</dbReference>
<reference evidence="13" key="2">
    <citation type="submission" date="2022-10" db="EMBL/GenBank/DDBJ databases">
        <authorList>
            <person name="Aronson H.S."/>
        </authorList>
    </citation>
    <scope>NUCLEOTIDE SEQUENCE</scope>
    <source>
        <strain evidence="13">RS19-109</strain>
    </source>
</reference>
<accession>A0A9X4MHK0</accession>
<evidence type="ECO:0000256" key="9">
    <source>
        <dbReference type="ARBA" id="ARBA00031306"/>
    </source>
</evidence>
<dbReference type="SUPFAM" id="SSF143631">
    <property type="entry name" value="ApbE-like"/>
    <property type="match status" value="1"/>
</dbReference>
<keyword evidence="6 11" id="KW-0274">FAD</keyword>